<evidence type="ECO:0000313" key="7">
    <source>
        <dbReference type="Proteomes" id="UP000195043"/>
    </source>
</evidence>
<dbReference type="InterPro" id="IPR036634">
    <property type="entry name" value="PRD_sf"/>
</dbReference>
<dbReference type="GO" id="GO:0006355">
    <property type="term" value="P:regulation of DNA-templated transcription"/>
    <property type="evidence" value="ECO:0007669"/>
    <property type="project" value="InterPro"/>
</dbReference>
<evidence type="ECO:0000256" key="1">
    <source>
        <dbReference type="ARBA" id="ARBA00022737"/>
    </source>
</evidence>
<proteinExistence type="predicted"/>
<dbReference type="AlphaFoldDB" id="A0A242A3R7"/>
<dbReference type="PANTHER" id="PTHR30185">
    <property type="entry name" value="CRYPTIC BETA-GLUCOSIDE BGL OPERON ANTITERMINATOR"/>
    <property type="match status" value="1"/>
</dbReference>
<reference evidence="6 7" key="1">
    <citation type="submission" date="2017-05" db="EMBL/GenBank/DDBJ databases">
        <title>The Genome Sequence of Enterococcus sp. 8G7_MSG3316.</title>
        <authorList>
            <consortium name="The Broad Institute Genomics Platform"/>
            <consortium name="The Broad Institute Genomic Center for Infectious Diseases"/>
            <person name="Earl A."/>
            <person name="Manson A."/>
            <person name="Schwartman J."/>
            <person name="Gilmore M."/>
            <person name="Abouelleil A."/>
            <person name="Cao P."/>
            <person name="Chapman S."/>
            <person name="Cusick C."/>
            <person name="Shea T."/>
            <person name="Young S."/>
            <person name="Neafsey D."/>
            <person name="Nusbaum C."/>
            <person name="Birren B."/>
        </authorList>
    </citation>
    <scope>NUCLEOTIDE SEQUENCE [LARGE SCALE GENOMIC DNA]</scope>
    <source>
        <strain evidence="6 7">8G7_MSG3316</strain>
    </source>
</reference>
<sequence length="501" mass="57974">MTEMKDFQLRFMTNKETIRWLKILNAFERSANRSTKELAQLTSSTTRTIVADITAIREVFADKLLIEATSVGYMTTKQSHLDYIDQKRTLLADEPLFKVLEGIFYHEIKSLGEWAEQLHISESSLIRYFKHVQKELSPYGIALTVNPVDLIGDEAAIRCFFHDFYYESEITPHTIQPSLAVQQLAFDLKKEHFFSTYPNISLGDFTYTVYITLERYLNGCKINLTSSYLQRMTTQDSFRSFQKINPLIEEKFETVLPETEILFLYILLMSRRSLTDEAGEALFVAENQPTESITTAADRFLSEVETQSPNKQRDQMFIRSFFTMLFIRESLTPAANQTIRDVHETVAAKFPAQFAQYLAFFDRYGASITGGKTSAENCTVLMVLYMDALKEIHWGQFQRIAFLLEGNAIVCQNIQATAIKYLGRFQNVYFPNAIALDQAYIDRHQIDLVVTNYSEYMNDLLKNQRALLFQTIPDANDWNRLLREINTRIVKEFSLKDTPIS</sequence>
<dbReference type="PANTHER" id="PTHR30185:SF18">
    <property type="entry name" value="TRANSCRIPTIONAL REGULATOR MTLR"/>
    <property type="match status" value="1"/>
</dbReference>
<dbReference type="InterPro" id="IPR011608">
    <property type="entry name" value="PRD"/>
</dbReference>
<dbReference type="Pfam" id="PF00874">
    <property type="entry name" value="PRD"/>
    <property type="match status" value="1"/>
</dbReference>
<keyword evidence="7" id="KW-1185">Reference proteome</keyword>
<dbReference type="PROSITE" id="PS51372">
    <property type="entry name" value="PRD_2"/>
    <property type="match status" value="1"/>
</dbReference>
<dbReference type="SUPFAM" id="SSF63520">
    <property type="entry name" value="PTS-regulatory domain, PRD"/>
    <property type="match status" value="1"/>
</dbReference>
<gene>
    <name evidence="6" type="ORF">A5886_000751</name>
</gene>
<dbReference type="InterPro" id="IPR007737">
    <property type="entry name" value="Mga_HTH"/>
</dbReference>
<dbReference type="InterPro" id="IPR036388">
    <property type="entry name" value="WH-like_DNA-bd_sf"/>
</dbReference>
<keyword evidence="4" id="KW-0804">Transcription</keyword>
<evidence type="ECO:0000256" key="2">
    <source>
        <dbReference type="ARBA" id="ARBA00023015"/>
    </source>
</evidence>
<dbReference type="EMBL" id="NGKU01000001">
    <property type="protein sequence ID" value="OTN75676.1"/>
    <property type="molecule type" value="Genomic_DNA"/>
</dbReference>
<keyword evidence="1" id="KW-0677">Repeat</keyword>
<dbReference type="Gene3D" id="1.10.10.10">
    <property type="entry name" value="Winged helix-like DNA-binding domain superfamily/Winged helix DNA-binding domain"/>
    <property type="match status" value="1"/>
</dbReference>
<dbReference type="STRING" id="1834191.A5886_000751"/>
<evidence type="ECO:0000256" key="3">
    <source>
        <dbReference type="ARBA" id="ARBA00023159"/>
    </source>
</evidence>
<comment type="caution">
    <text evidence="6">The sequence shown here is derived from an EMBL/GenBank/DDBJ whole genome shotgun (WGS) entry which is preliminary data.</text>
</comment>
<evidence type="ECO:0000256" key="4">
    <source>
        <dbReference type="ARBA" id="ARBA00023163"/>
    </source>
</evidence>
<keyword evidence="3" id="KW-0010">Activator</keyword>
<organism evidence="6 7">
    <name type="scientific">Candidatus Enterococcus testudinis</name>
    <dbReference type="NCBI Taxonomy" id="1834191"/>
    <lineage>
        <taxon>Bacteria</taxon>
        <taxon>Bacillati</taxon>
        <taxon>Bacillota</taxon>
        <taxon>Bacilli</taxon>
        <taxon>Lactobacillales</taxon>
        <taxon>Enterococcaceae</taxon>
        <taxon>Enterococcus</taxon>
    </lineage>
</organism>
<evidence type="ECO:0000313" key="6">
    <source>
        <dbReference type="EMBL" id="OTN75676.1"/>
    </source>
</evidence>
<name>A0A242A3R7_9ENTE</name>
<keyword evidence="2" id="KW-0805">Transcription regulation</keyword>
<accession>A0A242A3R7</accession>
<feature type="domain" description="PRD" evidence="5">
    <location>
        <begin position="169"/>
        <end position="278"/>
    </location>
</feature>
<dbReference type="Pfam" id="PF05043">
    <property type="entry name" value="Mga"/>
    <property type="match status" value="1"/>
</dbReference>
<dbReference type="Proteomes" id="UP000195043">
    <property type="component" value="Unassembled WGS sequence"/>
</dbReference>
<evidence type="ECO:0000259" key="5">
    <source>
        <dbReference type="PROSITE" id="PS51372"/>
    </source>
</evidence>
<protein>
    <recommendedName>
        <fullName evidence="5">PRD domain-containing protein</fullName>
    </recommendedName>
</protein>
<dbReference type="InterPro" id="IPR050661">
    <property type="entry name" value="BglG_antiterminators"/>
</dbReference>